<evidence type="ECO:0000313" key="4">
    <source>
        <dbReference type="EMBL" id="MFC3962668.1"/>
    </source>
</evidence>
<keyword evidence="5" id="KW-1185">Reference proteome</keyword>
<proteinExistence type="predicted"/>
<dbReference type="Pfam" id="PF26059">
    <property type="entry name" value="DUF8020"/>
    <property type="match status" value="1"/>
</dbReference>
<organism evidence="4 5">
    <name type="scientific">Nocardia jiangsuensis</name>
    <dbReference type="NCBI Taxonomy" id="1691563"/>
    <lineage>
        <taxon>Bacteria</taxon>
        <taxon>Bacillati</taxon>
        <taxon>Actinomycetota</taxon>
        <taxon>Actinomycetes</taxon>
        <taxon>Mycobacteriales</taxon>
        <taxon>Nocardiaceae</taxon>
        <taxon>Nocardia</taxon>
    </lineage>
</organism>
<keyword evidence="2" id="KW-0732">Signal</keyword>
<accession>A0ABV8DRE0</accession>
<name>A0ABV8DRE0_9NOCA</name>
<dbReference type="Proteomes" id="UP001595696">
    <property type="component" value="Unassembled WGS sequence"/>
</dbReference>
<comment type="caution">
    <text evidence="4">The sequence shown here is derived from an EMBL/GenBank/DDBJ whole genome shotgun (WGS) entry which is preliminary data.</text>
</comment>
<dbReference type="RefSeq" id="WP_378612437.1">
    <property type="nucleotide sequence ID" value="NZ_JBHSAX010000013.1"/>
</dbReference>
<sequence length="205" mass="19770">MGRLMKYSKFAATALLAAAATGIASGTSYAAPVPAAPAEQQQATSPSVQGQDKGVDYAVALADAGKSIVTTVTGGAFSLDADKGAVTLTNAAGEVVTTIPLSGKAQDRDVAIGAAVSADGTALTLTPVAGSVGGIKDISSQDWFFAELQRASLGAAVGAVIGALLGLVGIVTVIPGAVIGGVIGLLVAGGPSLLNAGAAYFSGQP</sequence>
<feature type="signal peptide" evidence="2">
    <location>
        <begin position="1"/>
        <end position="30"/>
    </location>
</feature>
<feature type="chain" id="PRO_5047420845" description="DUF8020 domain-containing protein" evidence="2">
    <location>
        <begin position="31"/>
        <end position="205"/>
    </location>
</feature>
<feature type="transmembrane region" description="Helical" evidence="1">
    <location>
        <begin position="181"/>
        <end position="201"/>
    </location>
</feature>
<evidence type="ECO:0000313" key="5">
    <source>
        <dbReference type="Proteomes" id="UP001595696"/>
    </source>
</evidence>
<keyword evidence="1" id="KW-1133">Transmembrane helix</keyword>
<dbReference type="EMBL" id="JBHSAX010000013">
    <property type="protein sequence ID" value="MFC3962668.1"/>
    <property type="molecule type" value="Genomic_DNA"/>
</dbReference>
<evidence type="ECO:0000256" key="1">
    <source>
        <dbReference type="SAM" id="Phobius"/>
    </source>
</evidence>
<reference evidence="5" key="1">
    <citation type="journal article" date="2019" name="Int. J. Syst. Evol. Microbiol.">
        <title>The Global Catalogue of Microorganisms (GCM) 10K type strain sequencing project: providing services to taxonomists for standard genome sequencing and annotation.</title>
        <authorList>
            <consortium name="The Broad Institute Genomics Platform"/>
            <consortium name="The Broad Institute Genome Sequencing Center for Infectious Disease"/>
            <person name="Wu L."/>
            <person name="Ma J."/>
        </authorList>
    </citation>
    <scope>NUCLEOTIDE SEQUENCE [LARGE SCALE GENOMIC DNA]</scope>
    <source>
        <strain evidence="5">CGMCC 4.7330</strain>
    </source>
</reference>
<evidence type="ECO:0000256" key="2">
    <source>
        <dbReference type="SAM" id="SignalP"/>
    </source>
</evidence>
<feature type="domain" description="DUF8020" evidence="3">
    <location>
        <begin position="54"/>
        <end position="128"/>
    </location>
</feature>
<evidence type="ECO:0000259" key="3">
    <source>
        <dbReference type="Pfam" id="PF26059"/>
    </source>
</evidence>
<dbReference type="InterPro" id="IPR058333">
    <property type="entry name" value="DUF8020"/>
</dbReference>
<keyword evidence="1" id="KW-0812">Transmembrane</keyword>
<protein>
    <recommendedName>
        <fullName evidence="3">DUF8020 domain-containing protein</fullName>
    </recommendedName>
</protein>
<feature type="transmembrane region" description="Helical" evidence="1">
    <location>
        <begin position="153"/>
        <end position="174"/>
    </location>
</feature>
<gene>
    <name evidence="4" type="ORF">ACFO0B_11800</name>
</gene>
<keyword evidence="1" id="KW-0472">Membrane</keyword>